<accession>E4XI31</accession>
<proteinExistence type="predicted"/>
<dbReference type="Proteomes" id="UP000001307">
    <property type="component" value="Unassembled WGS sequence"/>
</dbReference>
<keyword evidence="2" id="KW-1185">Reference proteome</keyword>
<dbReference type="InParanoid" id="E4XI31"/>
<organism evidence="1 2">
    <name type="scientific">Oikopleura dioica</name>
    <name type="common">Tunicate</name>
    <dbReference type="NCBI Taxonomy" id="34765"/>
    <lineage>
        <taxon>Eukaryota</taxon>
        <taxon>Metazoa</taxon>
        <taxon>Chordata</taxon>
        <taxon>Tunicata</taxon>
        <taxon>Appendicularia</taxon>
        <taxon>Copelata</taxon>
        <taxon>Oikopleuridae</taxon>
        <taxon>Oikopleura</taxon>
    </lineage>
</organism>
<reference evidence="1 2" key="1">
    <citation type="journal article" date="2010" name="Science">
        <title>Plasticity of animal genome architecture unmasked by rapid evolution of a pelagic tunicate.</title>
        <authorList>
            <person name="Denoeud F."/>
            <person name="Henriet S."/>
            <person name="Mungpakdee S."/>
            <person name="Aury J.M."/>
            <person name="Da Silva C."/>
            <person name="Brinkmann H."/>
            <person name="Mikhaleva J."/>
            <person name="Olsen L.C."/>
            <person name="Jubin C."/>
            <person name="Canestro C."/>
            <person name="Bouquet J.M."/>
            <person name="Danks G."/>
            <person name="Poulain J."/>
            <person name="Campsteijn C."/>
            <person name="Adamski M."/>
            <person name="Cross I."/>
            <person name="Yadetie F."/>
            <person name="Muffato M."/>
            <person name="Louis A."/>
            <person name="Butcher S."/>
            <person name="Tsagkogeorga G."/>
            <person name="Konrad A."/>
            <person name="Singh S."/>
            <person name="Jensen M.F."/>
            <person name="Cong E.H."/>
            <person name="Eikeseth-Otteraa H."/>
            <person name="Noel B."/>
            <person name="Anthouard V."/>
            <person name="Porcel B.M."/>
            <person name="Kachouri-Lafond R."/>
            <person name="Nishino A."/>
            <person name="Ugolini M."/>
            <person name="Chourrout P."/>
            <person name="Nishida H."/>
            <person name="Aasland R."/>
            <person name="Huzurbazar S."/>
            <person name="Westhof E."/>
            <person name="Delsuc F."/>
            <person name="Lehrach H."/>
            <person name="Reinhardt R."/>
            <person name="Weissenbach J."/>
            <person name="Roy S.W."/>
            <person name="Artiguenave F."/>
            <person name="Postlethwait J.H."/>
            <person name="Manak J.R."/>
            <person name="Thompson E.M."/>
            <person name="Jaillon O."/>
            <person name="Du Pasquier L."/>
            <person name="Boudinot P."/>
            <person name="Liberles D.A."/>
            <person name="Volff J.N."/>
            <person name="Philippe H."/>
            <person name="Lenhard B."/>
            <person name="Roest Crollius H."/>
            <person name="Wincker P."/>
            <person name="Chourrout D."/>
        </authorList>
    </citation>
    <scope>NUCLEOTIDE SEQUENCE [LARGE SCALE GENOMIC DNA]</scope>
</reference>
<evidence type="ECO:0000313" key="2">
    <source>
        <dbReference type="Proteomes" id="UP000001307"/>
    </source>
</evidence>
<dbReference type="EMBL" id="FN653053">
    <property type="protein sequence ID" value="CBY10247.1"/>
    <property type="molecule type" value="Genomic_DNA"/>
</dbReference>
<sequence length="104" mass="12538">MIPKILFLTMRFLEILFYLKYSFRPLRQNLYNYIAKFSKQILQVLFLLQVRRSTRILKAKEILKDGFQSTRENTALPTSSKESSLTRLLKITFLLWSFCYIDFK</sequence>
<name>E4XI31_OIKDI</name>
<protein>
    <submittedName>
        <fullName evidence="1">Uncharacterized protein</fullName>
    </submittedName>
</protein>
<gene>
    <name evidence="1" type="ORF">GSOID_T00011183001</name>
</gene>
<evidence type="ECO:0000313" key="1">
    <source>
        <dbReference type="EMBL" id="CBY10247.1"/>
    </source>
</evidence>
<dbReference type="AlphaFoldDB" id="E4XI31"/>